<dbReference type="Proteomes" id="UP000621898">
    <property type="component" value="Unassembled WGS sequence"/>
</dbReference>
<gene>
    <name evidence="3" type="ORF">GCM10008098_08930</name>
</gene>
<keyword evidence="4" id="KW-1185">Reference proteome</keyword>
<feature type="compositionally biased region" description="Pro residues" evidence="1">
    <location>
        <begin position="131"/>
        <end position="143"/>
    </location>
</feature>
<comment type="caution">
    <text evidence="3">The sequence shown here is derived from an EMBL/GenBank/DDBJ whole genome shotgun (WGS) entry which is preliminary data.</text>
</comment>
<feature type="region of interest" description="Disordered" evidence="1">
    <location>
        <begin position="104"/>
        <end position="143"/>
    </location>
</feature>
<evidence type="ECO:0000256" key="2">
    <source>
        <dbReference type="SAM" id="Phobius"/>
    </source>
</evidence>
<name>A0ABQ2ZKQ9_9GAMM</name>
<feature type="compositionally biased region" description="Pro residues" evidence="1">
    <location>
        <begin position="104"/>
        <end position="119"/>
    </location>
</feature>
<keyword evidence="2" id="KW-0472">Membrane</keyword>
<sequence>MLADACDNRDISVEVMSMTHSSRTHLYRQVATAILAVAVTVSALPAQAQQYQRRDGYRGRPAPQYQYRGHDYRGHDNGSGNLIAGALLGLVAGAVIMNSAQRPPPAVVYTDAPPPPPPGVVYYNNDDNNNQPPPPDPNEPYQD</sequence>
<protein>
    <recommendedName>
        <fullName evidence="5">Transmembrane protein</fullName>
    </recommendedName>
</protein>
<feature type="transmembrane region" description="Helical" evidence="2">
    <location>
        <begin position="26"/>
        <end position="44"/>
    </location>
</feature>
<evidence type="ECO:0000256" key="1">
    <source>
        <dbReference type="SAM" id="MobiDB-lite"/>
    </source>
</evidence>
<evidence type="ECO:0000313" key="3">
    <source>
        <dbReference type="EMBL" id="GGY18992.1"/>
    </source>
</evidence>
<proteinExistence type="predicted"/>
<keyword evidence="2" id="KW-0812">Transmembrane</keyword>
<feature type="compositionally biased region" description="Low complexity" evidence="1">
    <location>
        <begin position="120"/>
        <end position="130"/>
    </location>
</feature>
<dbReference type="EMBL" id="BMXT01000001">
    <property type="protein sequence ID" value="GGY18992.1"/>
    <property type="molecule type" value="Genomic_DNA"/>
</dbReference>
<keyword evidence="2" id="KW-1133">Transmembrane helix</keyword>
<organism evidence="3 4">
    <name type="scientific">Rhodanobacter panaciterrae</name>
    <dbReference type="NCBI Taxonomy" id="490572"/>
    <lineage>
        <taxon>Bacteria</taxon>
        <taxon>Pseudomonadati</taxon>
        <taxon>Pseudomonadota</taxon>
        <taxon>Gammaproteobacteria</taxon>
        <taxon>Lysobacterales</taxon>
        <taxon>Rhodanobacteraceae</taxon>
        <taxon>Rhodanobacter</taxon>
    </lineage>
</organism>
<evidence type="ECO:0008006" key="5">
    <source>
        <dbReference type="Google" id="ProtNLM"/>
    </source>
</evidence>
<evidence type="ECO:0000313" key="4">
    <source>
        <dbReference type="Proteomes" id="UP000621898"/>
    </source>
</evidence>
<reference evidence="4" key="1">
    <citation type="journal article" date="2019" name="Int. J. Syst. Evol. Microbiol.">
        <title>The Global Catalogue of Microorganisms (GCM) 10K type strain sequencing project: providing services to taxonomists for standard genome sequencing and annotation.</title>
        <authorList>
            <consortium name="The Broad Institute Genomics Platform"/>
            <consortium name="The Broad Institute Genome Sequencing Center for Infectious Disease"/>
            <person name="Wu L."/>
            <person name="Ma J."/>
        </authorList>
    </citation>
    <scope>NUCLEOTIDE SEQUENCE [LARGE SCALE GENOMIC DNA]</scope>
    <source>
        <strain evidence="4">KCTC 22232</strain>
    </source>
</reference>
<accession>A0ABQ2ZKQ9</accession>